<reference evidence="11 12" key="1">
    <citation type="submission" date="2013-05" db="EMBL/GenBank/DDBJ databases">
        <title>The Genome Sequence of Actinomyces europaeus ACS-120-V-COL10B.</title>
        <authorList>
            <consortium name="The Broad Institute Genomics Platform"/>
            <person name="Earl A."/>
            <person name="Ward D."/>
            <person name="Feldgarden M."/>
            <person name="Gevers D."/>
            <person name="Saerens B."/>
            <person name="Vaneechoutte M."/>
            <person name="Walker B."/>
            <person name="Young S."/>
            <person name="Zeng Q."/>
            <person name="Gargeya S."/>
            <person name="Fitzgerald M."/>
            <person name="Haas B."/>
            <person name="Abouelleil A."/>
            <person name="Allen A.W."/>
            <person name="Alvarado L."/>
            <person name="Arachchi H.M."/>
            <person name="Berlin A.M."/>
            <person name="Chapman S.B."/>
            <person name="Gainer-Dewar J."/>
            <person name="Goldberg J."/>
            <person name="Griggs A."/>
            <person name="Gujja S."/>
            <person name="Hansen M."/>
            <person name="Howarth C."/>
            <person name="Imamovic A."/>
            <person name="Ireland A."/>
            <person name="Larimer J."/>
            <person name="McCowan C."/>
            <person name="Murphy C."/>
            <person name="Pearson M."/>
            <person name="Poon T.W."/>
            <person name="Priest M."/>
            <person name="Roberts A."/>
            <person name="Saif S."/>
            <person name="Shea T."/>
            <person name="Sisk P."/>
            <person name="Sykes S."/>
            <person name="Wortman J."/>
            <person name="Nusbaum C."/>
            <person name="Birren B."/>
        </authorList>
    </citation>
    <scope>NUCLEOTIDE SEQUENCE [LARGE SCALE GENOMIC DNA]</scope>
    <source>
        <strain evidence="11 12">ACS-120-V-Col10b</strain>
    </source>
</reference>
<dbReference type="InterPro" id="IPR043129">
    <property type="entry name" value="ATPase_NBD"/>
</dbReference>
<dbReference type="GO" id="GO:0019569">
    <property type="term" value="P:L-arabinose catabolic process to D-xylulose 5-phosphate"/>
    <property type="evidence" value="ECO:0007669"/>
    <property type="project" value="InterPro"/>
</dbReference>
<evidence type="ECO:0000256" key="3">
    <source>
        <dbReference type="ARBA" id="ARBA00022777"/>
    </source>
</evidence>
<feature type="domain" description="Carbohydrate kinase FGGY N-terminal" evidence="9">
    <location>
        <begin position="8"/>
        <end position="280"/>
    </location>
</feature>
<evidence type="ECO:0000259" key="10">
    <source>
        <dbReference type="Pfam" id="PF02782"/>
    </source>
</evidence>
<proteinExistence type="inferred from homology"/>
<evidence type="ECO:0000313" key="11">
    <source>
        <dbReference type="EMBL" id="EPD31099.1"/>
    </source>
</evidence>
<evidence type="ECO:0000256" key="7">
    <source>
        <dbReference type="NCBIfam" id="TIGR01234"/>
    </source>
</evidence>
<dbReference type="NCBIfam" id="TIGR01234">
    <property type="entry name" value="L-ribulokinase"/>
    <property type="match status" value="1"/>
</dbReference>
<dbReference type="NCBIfam" id="NF003154">
    <property type="entry name" value="PRK04123.1"/>
    <property type="match status" value="1"/>
</dbReference>
<name>A0A9W5VWP9_9ACTO</name>
<keyword evidence="6 8" id="KW-0119">Carbohydrate metabolism</keyword>
<keyword evidence="2" id="KW-0547">Nucleotide-binding</keyword>
<dbReference type="SUPFAM" id="SSF53067">
    <property type="entry name" value="Actin-like ATPase domain"/>
    <property type="match status" value="2"/>
</dbReference>
<comment type="catalytic activity">
    <reaction evidence="8">
        <text>L-ribulose + ATP = L-ribulose 5-phosphate + ADP + H(+)</text>
        <dbReference type="Rhea" id="RHEA:22072"/>
        <dbReference type="ChEBI" id="CHEBI:15378"/>
        <dbReference type="ChEBI" id="CHEBI:16880"/>
        <dbReference type="ChEBI" id="CHEBI:30616"/>
        <dbReference type="ChEBI" id="CHEBI:58226"/>
        <dbReference type="ChEBI" id="CHEBI:456216"/>
        <dbReference type="EC" id="2.7.1.16"/>
    </reaction>
</comment>
<keyword evidence="5 8" id="KW-0054">Arabinose catabolism</keyword>
<dbReference type="PANTHER" id="PTHR43435:SF4">
    <property type="entry name" value="FGGY CARBOHYDRATE KINASE DOMAIN-CONTAINING PROTEIN"/>
    <property type="match status" value="1"/>
</dbReference>
<sequence>MTTESPKYVIGIDLGTLSGRAVVVDASNGDELGSAVMEYTHAVMDHTLTAGDNQQLPPDFALQDPRDYLEVLSTVIPGAIEDAKINKDDVVGIGLDVTSATVIVTDKDGTPLCEKEEFRNNPHAYVKLWKHHGAQEQADRIVALARERNVDWLARYGGELSSEMLLPKALETLEKAPEVYNAADHIVNALDWLTWILTGHLTYAAGDSGYKRMYQDGKYPDEDFLKALNPDFGGVFTEKMPAEVLPLGGKVGTLNERGQRITGLSGNVTVASGNIDAHVTAPAVQATEAGQLTAIMGTSSCYVVSGKDFQPVPGVFGIVDGGIIDGMWGYEGGQTAVGDIYAWFVENCVPKAYEEEAESRGISLHDLLTEKAAQQEIGEHGLVALDWHNGNRSILVDANLSGMIVGQTLATKPEDQYRAIMEATAFGARVIIENFEEHGVEINEFIAAGGLIKNPFLMQMFSDITRLPVSTALSSQAPALGSAIFGAVAAGLYDTVSEAAAAMGKRKKAAYKPDETRSKQYDELYKHYKYLHDLFGRENEVMHDLKRIRREAHERRAK</sequence>
<dbReference type="GO" id="GO:0019150">
    <property type="term" value="F:D-ribulokinase activity"/>
    <property type="evidence" value="ECO:0007669"/>
    <property type="project" value="TreeGrafter"/>
</dbReference>
<keyword evidence="1 8" id="KW-0808">Transferase</keyword>
<protein>
    <recommendedName>
        <fullName evidence="7 8">Ribulokinase</fullName>
        <ecNumber evidence="7 8">2.7.1.16</ecNumber>
    </recommendedName>
</protein>
<evidence type="ECO:0000313" key="12">
    <source>
        <dbReference type="Proteomes" id="UP000014387"/>
    </source>
</evidence>
<dbReference type="GO" id="GO:0005737">
    <property type="term" value="C:cytoplasm"/>
    <property type="evidence" value="ECO:0007669"/>
    <property type="project" value="TreeGrafter"/>
</dbReference>
<gene>
    <name evidence="11" type="ORF">HMPREF9238_00859</name>
</gene>
<comment type="pathway">
    <text evidence="8">Carbohydrate degradation; L-arabinose degradation via L-ribulose; D-xylulose 5-phosphate from L-arabinose (bacterial route): step 2/3.</text>
</comment>
<evidence type="ECO:0000256" key="5">
    <source>
        <dbReference type="ARBA" id="ARBA00022935"/>
    </source>
</evidence>
<evidence type="ECO:0000256" key="1">
    <source>
        <dbReference type="ARBA" id="ARBA00022679"/>
    </source>
</evidence>
<dbReference type="InterPro" id="IPR018485">
    <property type="entry name" value="FGGY_C"/>
</dbReference>
<evidence type="ECO:0000256" key="8">
    <source>
        <dbReference type="RuleBase" id="RU003455"/>
    </source>
</evidence>
<evidence type="ECO:0000256" key="4">
    <source>
        <dbReference type="ARBA" id="ARBA00022840"/>
    </source>
</evidence>
<dbReference type="AlphaFoldDB" id="A0A9W5VWP9"/>
<comment type="similarity">
    <text evidence="8">Belongs to the ribulokinase family.</text>
</comment>
<dbReference type="Pfam" id="PF00370">
    <property type="entry name" value="FGGY_N"/>
    <property type="match status" value="1"/>
</dbReference>
<dbReference type="RefSeq" id="WP_016444211.1">
    <property type="nucleotide sequence ID" value="NZ_KE150266.1"/>
</dbReference>
<dbReference type="PIRSF" id="PIRSF000538">
    <property type="entry name" value="GlpK"/>
    <property type="match status" value="1"/>
</dbReference>
<comment type="caution">
    <text evidence="11">The sequence shown here is derived from an EMBL/GenBank/DDBJ whole genome shotgun (WGS) entry which is preliminary data.</text>
</comment>
<evidence type="ECO:0000256" key="2">
    <source>
        <dbReference type="ARBA" id="ARBA00022741"/>
    </source>
</evidence>
<dbReference type="InterPro" id="IPR005929">
    <property type="entry name" value="Ribulokinase"/>
</dbReference>
<dbReference type="Gene3D" id="3.30.420.40">
    <property type="match status" value="2"/>
</dbReference>
<dbReference type="OrthoDB" id="9805576at2"/>
<dbReference type="Pfam" id="PF02782">
    <property type="entry name" value="FGGY_C"/>
    <property type="match status" value="1"/>
</dbReference>
<dbReference type="EMBL" id="AGWN01000001">
    <property type="protein sequence ID" value="EPD31099.1"/>
    <property type="molecule type" value="Genomic_DNA"/>
</dbReference>
<keyword evidence="4" id="KW-0067">ATP-binding</keyword>
<feature type="domain" description="Carbohydrate kinase FGGY C-terminal" evidence="10">
    <location>
        <begin position="293"/>
        <end position="490"/>
    </location>
</feature>
<dbReference type="Proteomes" id="UP000014387">
    <property type="component" value="Unassembled WGS sequence"/>
</dbReference>
<dbReference type="GO" id="GO:0005524">
    <property type="term" value="F:ATP binding"/>
    <property type="evidence" value="ECO:0007669"/>
    <property type="project" value="UniProtKB-UniRule"/>
</dbReference>
<organism evidence="11 12">
    <name type="scientific">Gleimia europaea ACS-120-V-Col10b</name>
    <dbReference type="NCBI Taxonomy" id="883069"/>
    <lineage>
        <taxon>Bacteria</taxon>
        <taxon>Bacillati</taxon>
        <taxon>Actinomycetota</taxon>
        <taxon>Actinomycetes</taxon>
        <taxon>Actinomycetales</taxon>
        <taxon>Actinomycetaceae</taxon>
        <taxon>Gleimia</taxon>
    </lineage>
</organism>
<dbReference type="InterPro" id="IPR018484">
    <property type="entry name" value="FGGY_N"/>
</dbReference>
<keyword evidence="3 8" id="KW-0418">Kinase</keyword>
<dbReference type="EC" id="2.7.1.16" evidence="7 8"/>
<accession>A0A9W5VWP9</accession>
<keyword evidence="12" id="KW-1185">Reference proteome</keyword>
<dbReference type="PANTHER" id="PTHR43435">
    <property type="entry name" value="RIBULOKINASE"/>
    <property type="match status" value="1"/>
</dbReference>
<dbReference type="InterPro" id="IPR000577">
    <property type="entry name" value="Carb_kinase_FGGY"/>
</dbReference>
<dbReference type="GO" id="GO:0008741">
    <property type="term" value="F:ribulokinase activity"/>
    <property type="evidence" value="ECO:0007669"/>
    <property type="project" value="UniProtKB-UniRule"/>
</dbReference>
<evidence type="ECO:0000259" key="9">
    <source>
        <dbReference type="Pfam" id="PF00370"/>
    </source>
</evidence>
<evidence type="ECO:0000256" key="6">
    <source>
        <dbReference type="ARBA" id="ARBA00023277"/>
    </source>
</evidence>
<dbReference type="CDD" id="cd07781">
    <property type="entry name" value="ASKHA_NBD_FGGY_L-RBK"/>
    <property type="match status" value="1"/>
</dbReference>